<accession>A0A1M6QKB4</accession>
<gene>
    <name evidence="1" type="ORF">SAMN02745181_3425</name>
</gene>
<sequence length="155" mass="17499">MWSEQNKSRMKKCLWCLAGMMVVLLLLLPELMLQLGISEVETSHNGTGALLPVFSYEGVAYSYGGKVGLERMKRRMSYPLEPSDAMALESTREYIESGEFDRWLRAETSNQSESLVYRLQCRYLLCGARVFMINETLVSGERGGQCGFVIASFSL</sequence>
<proteinExistence type="predicted"/>
<dbReference type="Proteomes" id="UP000184510">
    <property type="component" value="Unassembled WGS sequence"/>
</dbReference>
<evidence type="ECO:0000313" key="2">
    <source>
        <dbReference type="Proteomes" id="UP000184510"/>
    </source>
</evidence>
<protein>
    <submittedName>
        <fullName evidence="1">Uncharacterized protein</fullName>
    </submittedName>
</protein>
<name>A0A1M6QKB4_9BACT</name>
<keyword evidence="2" id="KW-1185">Reference proteome</keyword>
<organism evidence="1 2">
    <name type="scientific">Rubritalea squalenifaciens DSM 18772</name>
    <dbReference type="NCBI Taxonomy" id="1123071"/>
    <lineage>
        <taxon>Bacteria</taxon>
        <taxon>Pseudomonadati</taxon>
        <taxon>Verrucomicrobiota</taxon>
        <taxon>Verrucomicrobiia</taxon>
        <taxon>Verrucomicrobiales</taxon>
        <taxon>Rubritaleaceae</taxon>
        <taxon>Rubritalea</taxon>
    </lineage>
</organism>
<dbReference type="EMBL" id="FQYR01000006">
    <property type="protein sequence ID" value="SHK20666.1"/>
    <property type="molecule type" value="Genomic_DNA"/>
</dbReference>
<dbReference type="STRING" id="1123071.SAMN02745181_3425"/>
<evidence type="ECO:0000313" key="1">
    <source>
        <dbReference type="EMBL" id="SHK20666.1"/>
    </source>
</evidence>
<dbReference type="InParanoid" id="A0A1M6QKB4"/>
<reference evidence="1 2" key="1">
    <citation type="submission" date="2016-11" db="EMBL/GenBank/DDBJ databases">
        <authorList>
            <person name="Jaros S."/>
            <person name="Januszkiewicz K."/>
            <person name="Wedrychowicz H."/>
        </authorList>
    </citation>
    <scope>NUCLEOTIDE SEQUENCE [LARGE SCALE GENOMIC DNA]</scope>
    <source>
        <strain evidence="1 2">DSM 18772</strain>
    </source>
</reference>
<dbReference type="AlphaFoldDB" id="A0A1M6QKB4"/>